<dbReference type="InterPro" id="IPR003660">
    <property type="entry name" value="HAMP_dom"/>
</dbReference>
<proteinExistence type="inferred from homology"/>
<evidence type="ECO:0000256" key="2">
    <source>
        <dbReference type="ARBA" id="ARBA00022475"/>
    </source>
</evidence>
<dbReference type="InterPro" id="IPR004089">
    <property type="entry name" value="MCPsignal_dom"/>
</dbReference>
<dbReference type="Proteomes" id="UP000681162">
    <property type="component" value="Unassembled WGS sequence"/>
</dbReference>
<dbReference type="AlphaFoldDB" id="A0A919XT91"/>
<sequence>MKLQFKSVGTKVSMILFVTVVFLSAILGYSSYLMSKEIIREQVGLASSQAIEQAADKLDFLFAQYESSSRQLAVDQALKSDLEAVSDPHIDIIKKTAAETRIKNKLDALKGSDNRLTGIRLINRMDTSKTYFSSGASGTQTTENTKSRIQSIVDAGGKPVWIPGLQKGFFESSNEPTITMGRLLQNLNNQEAEYVLLIEIKSEAVTESLANLKIGNGGEVRIVSPEQVIVHAFDKNLLETQSYITVSEERISKGESFIAKDEAGTNQLVVFRQLQSVNWRLIGYAPESDFLSAADKLIGVTLYVLVASILVALAIGYYLYRLVGKPLQKLSTLMEQGEQGNLKVRAGFKGKDEIGRLGHSFNRMLEQISLLVEHTRGTTVALLSTAENLSKASRDTANTAQEIAVATGEIARGASGLAGEAEKGTELAEEIGVQMNRVVELNTTMDQSAGRVIEVSRQGQEYMEHLVEKTESVSRMTSLIEDNSDKLSKSTYSIRNILAPMIEMTKQTNILSLNASIEASRAGAAGKGFIVIADEIRKLSMASNESIQNVSAITEEIQEAIAATLHVLGEVTPMFAEQLESVKEASSIFRNVSTEMNSFIEEIENSSASVKELIRSQSQLRDFITNVSSVVQQTNASTEEVASVASEQHGVSEELVKLSNRLEELSESLKQSLSVFQVEESEATKPGAERPEQVK</sequence>
<evidence type="ECO:0000313" key="12">
    <source>
        <dbReference type="Proteomes" id="UP000681162"/>
    </source>
</evidence>
<feature type="transmembrane region" description="Helical" evidence="8">
    <location>
        <begin position="12"/>
        <end position="32"/>
    </location>
</feature>
<evidence type="ECO:0000256" key="5">
    <source>
        <dbReference type="ARBA" id="ARBA00029447"/>
    </source>
</evidence>
<organism evidence="11 12">
    <name type="scientific">Paenibacillus antibioticophila</name>
    <dbReference type="NCBI Taxonomy" id="1274374"/>
    <lineage>
        <taxon>Bacteria</taxon>
        <taxon>Bacillati</taxon>
        <taxon>Bacillota</taxon>
        <taxon>Bacilli</taxon>
        <taxon>Bacillales</taxon>
        <taxon>Paenibacillaceae</taxon>
        <taxon>Paenibacillus</taxon>
    </lineage>
</organism>
<dbReference type="SMART" id="SM00283">
    <property type="entry name" value="MA"/>
    <property type="match status" value="1"/>
</dbReference>
<dbReference type="Gene3D" id="1.10.287.950">
    <property type="entry name" value="Methyl-accepting chemotaxis protein"/>
    <property type="match status" value="1"/>
</dbReference>
<evidence type="ECO:0000256" key="8">
    <source>
        <dbReference type="SAM" id="Phobius"/>
    </source>
</evidence>
<dbReference type="GO" id="GO:0007165">
    <property type="term" value="P:signal transduction"/>
    <property type="evidence" value="ECO:0007669"/>
    <property type="project" value="UniProtKB-KW"/>
</dbReference>
<comment type="subcellular location">
    <subcellularLocation>
        <location evidence="1">Cell membrane</location>
    </subcellularLocation>
</comment>
<dbReference type="Gene3D" id="3.30.450.20">
    <property type="entry name" value="PAS domain"/>
    <property type="match status" value="1"/>
</dbReference>
<dbReference type="PANTHER" id="PTHR32089:SF114">
    <property type="entry name" value="METHYL-ACCEPTING CHEMOTAXIS PROTEIN MCPB"/>
    <property type="match status" value="1"/>
</dbReference>
<dbReference type="GO" id="GO:0005886">
    <property type="term" value="C:plasma membrane"/>
    <property type="evidence" value="ECO:0007669"/>
    <property type="project" value="UniProtKB-SubCell"/>
</dbReference>
<keyword evidence="2" id="KW-1003">Cell membrane</keyword>
<evidence type="ECO:0000256" key="4">
    <source>
        <dbReference type="ARBA" id="ARBA00023224"/>
    </source>
</evidence>
<dbReference type="EMBL" id="BORR01000009">
    <property type="protein sequence ID" value="GIO38011.1"/>
    <property type="molecule type" value="Genomic_DNA"/>
</dbReference>
<evidence type="ECO:0000256" key="3">
    <source>
        <dbReference type="ARBA" id="ARBA00023136"/>
    </source>
</evidence>
<feature type="domain" description="HAMP" evidence="10">
    <location>
        <begin position="321"/>
        <end position="373"/>
    </location>
</feature>
<dbReference type="SUPFAM" id="SSF58104">
    <property type="entry name" value="Methyl-accepting chemotaxis protein (MCP) signaling domain"/>
    <property type="match status" value="1"/>
</dbReference>
<keyword evidence="12" id="KW-1185">Reference proteome</keyword>
<protein>
    <submittedName>
        <fullName evidence="11">Methyl-accepting chemotaxis protein</fullName>
    </submittedName>
</protein>
<dbReference type="Pfam" id="PF00015">
    <property type="entry name" value="MCPsignal"/>
    <property type="match status" value="1"/>
</dbReference>
<dbReference type="RefSeq" id="WP_212940216.1">
    <property type="nucleotide sequence ID" value="NZ_BORR01000009.1"/>
</dbReference>
<evidence type="ECO:0000256" key="6">
    <source>
        <dbReference type="PROSITE-ProRule" id="PRU00284"/>
    </source>
</evidence>
<keyword evidence="8" id="KW-0812">Transmembrane</keyword>
<dbReference type="Pfam" id="PF00672">
    <property type="entry name" value="HAMP"/>
    <property type="match status" value="1"/>
</dbReference>
<feature type="transmembrane region" description="Helical" evidence="8">
    <location>
        <begin position="297"/>
        <end position="320"/>
    </location>
</feature>
<comment type="caution">
    <text evidence="11">The sequence shown here is derived from an EMBL/GenBank/DDBJ whole genome shotgun (WGS) entry which is preliminary data.</text>
</comment>
<evidence type="ECO:0000256" key="1">
    <source>
        <dbReference type="ARBA" id="ARBA00004236"/>
    </source>
</evidence>
<gene>
    <name evidence="11" type="ORF">J41TS12_28720</name>
</gene>
<dbReference type="PROSITE" id="PS50885">
    <property type="entry name" value="HAMP"/>
    <property type="match status" value="1"/>
</dbReference>
<keyword evidence="8" id="KW-1133">Transmembrane helix</keyword>
<evidence type="ECO:0000313" key="11">
    <source>
        <dbReference type="EMBL" id="GIO38011.1"/>
    </source>
</evidence>
<accession>A0A919XT91</accession>
<feature type="domain" description="Methyl-accepting transducer" evidence="9">
    <location>
        <begin position="392"/>
        <end position="649"/>
    </location>
</feature>
<reference evidence="11 12" key="1">
    <citation type="submission" date="2021-03" db="EMBL/GenBank/DDBJ databases">
        <title>Antimicrobial resistance genes in bacteria isolated from Japanese honey, and their potential for conferring macrolide and lincosamide resistance in the American foulbrood pathogen Paenibacillus larvae.</title>
        <authorList>
            <person name="Okamoto M."/>
            <person name="Kumagai M."/>
            <person name="Kanamori H."/>
            <person name="Takamatsu D."/>
        </authorList>
    </citation>
    <scope>NUCLEOTIDE SEQUENCE [LARGE SCALE GENOMIC DNA]</scope>
    <source>
        <strain evidence="11 12">J41TS12</strain>
    </source>
</reference>
<dbReference type="SMART" id="SM00304">
    <property type="entry name" value="HAMP"/>
    <property type="match status" value="1"/>
</dbReference>
<evidence type="ECO:0000259" key="9">
    <source>
        <dbReference type="PROSITE" id="PS50111"/>
    </source>
</evidence>
<comment type="similarity">
    <text evidence="5">Belongs to the methyl-accepting chemotaxis (MCP) protein family.</text>
</comment>
<evidence type="ECO:0000256" key="7">
    <source>
        <dbReference type="SAM" id="MobiDB-lite"/>
    </source>
</evidence>
<keyword evidence="3 8" id="KW-0472">Membrane</keyword>
<evidence type="ECO:0000259" key="10">
    <source>
        <dbReference type="PROSITE" id="PS50885"/>
    </source>
</evidence>
<feature type="region of interest" description="Disordered" evidence="7">
    <location>
        <begin position="676"/>
        <end position="695"/>
    </location>
</feature>
<keyword evidence="4 6" id="KW-0807">Transducer</keyword>
<dbReference type="PANTHER" id="PTHR32089">
    <property type="entry name" value="METHYL-ACCEPTING CHEMOTAXIS PROTEIN MCPB"/>
    <property type="match status" value="1"/>
</dbReference>
<dbReference type="PROSITE" id="PS50111">
    <property type="entry name" value="CHEMOTAXIS_TRANSDUC_2"/>
    <property type="match status" value="1"/>
</dbReference>
<dbReference type="CDD" id="cd06225">
    <property type="entry name" value="HAMP"/>
    <property type="match status" value="1"/>
</dbReference>
<name>A0A919XT91_9BACL</name>